<keyword evidence="4" id="KW-0175">Coiled coil</keyword>
<dbReference type="Pfam" id="PF25917">
    <property type="entry name" value="BSH_RND"/>
    <property type="match status" value="1"/>
</dbReference>
<evidence type="ECO:0000256" key="5">
    <source>
        <dbReference type="SAM" id="SignalP"/>
    </source>
</evidence>
<keyword evidence="3" id="KW-0813">Transport</keyword>
<evidence type="ECO:0000259" key="6">
    <source>
        <dbReference type="Pfam" id="PF25917"/>
    </source>
</evidence>
<evidence type="ECO:0000313" key="8">
    <source>
        <dbReference type="EMBL" id="MFC5770768.1"/>
    </source>
</evidence>
<comment type="subcellular location">
    <subcellularLocation>
        <location evidence="1">Cell envelope</location>
    </subcellularLocation>
</comment>
<evidence type="ECO:0000313" key="9">
    <source>
        <dbReference type="Proteomes" id="UP001595974"/>
    </source>
</evidence>
<evidence type="ECO:0000256" key="2">
    <source>
        <dbReference type="ARBA" id="ARBA00009477"/>
    </source>
</evidence>
<dbReference type="SUPFAM" id="SSF111369">
    <property type="entry name" value="HlyD-like secretion proteins"/>
    <property type="match status" value="1"/>
</dbReference>
<evidence type="ECO:0000256" key="1">
    <source>
        <dbReference type="ARBA" id="ARBA00004196"/>
    </source>
</evidence>
<dbReference type="NCBIfam" id="TIGR01730">
    <property type="entry name" value="RND_mfp"/>
    <property type="match status" value="1"/>
</dbReference>
<comment type="similarity">
    <text evidence="2">Belongs to the membrane fusion protein (MFP) (TC 8.A.1) family.</text>
</comment>
<evidence type="ECO:0000256" key="4">
    <source>
        <dbReference type="SAM" id="Coils"/>
    </source>
</evidence>
<feature type="chain" id="PRO_5046321420" evidence="5">
    <location>
        <begin position="32"/>
        <end position="390"/>
    </location>
</feature>
<dbReference type="Gene3D" id="2.40.420.20">
    <property type="match status" value="1"/>
</dbReference>
<evidence type="ECO:0000256" key="3">
    <source>
        <dbReference type="ARBA" id="ARBA00022448"/>
    </source>
</evidence>
<keyword evidence="5" id="KW-0732">Signal</keyword>
<evidence type="ECO:0000259" key="7">
    <source>
        <dbReference type="Pfam" id="PF25967"/>
    </source>
</evidence>
<proteinExistence type="inferred from homology"/>
<reference evidence="9" key="1">
    <citation type="journal article" date="2019" name="Int. J. Syst. Evol. Microbiol.">
        <title>The Global Catalogue of Microorganisms (GCM) 10K type strain sequencing project: providing services to taxonomists for standard genome sequencing and annotation.</title>
        <authorList>
            <consortium name="The Broad Institute Genomics Platform"/>
            <consortium name="The Broad Institute Genome Sequencing Center for Infectious Disease"/>
            <person name="Wu L."/>
            <person name="Ma J."/>
        </authorList>
    </citation>
    <scope>NUCLEOTIDE SEQUENCE [LARGE SCALE GENOMIC DNA]</scope>
    <source>
        <strain evidence="9">SHR3</strain>
    </source>
</reference>
<dbReference type="InterPro" id="IPR058625">
    <property type="entry name" value="MdtA-like_BSH"/>
</dbReference>
<feature type="coiled-coil region" evidence="4">
    <location>
        <begin position="123"/>
        <end position="150"/>
    </location>
</feature>
<comment type="caution">
    <text evidence="8">The sequence shown here is derived from an EMBL/GenBank/DDBJ whole genome shotgun (WGS) entry which is preliminary data.</text>
</comment>
<dbReference type="Gene3D" id="2.40.30.170">
    <property type="match status" value="1"/>
</dbReference>
<keyword evidence="9" id="KW-1185">Reference proteome</keyword>
<dbReference type="Pfam" id="PF25967">
    <property type="entry name" value="RND-MFP_C"/>
    <property type="match status" value="1"/>
</dbReference>
<dbReference type="Gene3D" id="1.10.287.470">
    <property type="entry name" value="Helix hairpin bin"/>
    <property type="match status" value="1"/>
</dbReference>
<dbReference type="PANTHER" id="PTHR30469">
    <property type="entry name" value="MULTIDRUG RESISTANCE PROTEIN MDTA"/>
    <property type="match status" value="1"/>
</dbReference>
<dbReference type="Proteomes" id="UP001595974">
    <property type="component" value="Unassembled WGS sequence"/>
</dbReference>
<sequence>MITTTDLAAHRPHTRAAPFRSLLLAALPMLAAVVLSACDEAVSSVPSEAAPKPALTVSLITPQQQEWTERLHASGNIQPWQLVSIGAEISGVRVVEVPVKEGDSVRKGQLLARLDDASVTVELNLQRAVLAEAEANLAQAQLSLERARKLDVSRAISLQDLLQYETAAKTGAAKVAIAQAQVKALELRKRYTRIVAPDDGVIAISSARVGALSEAEGDLFKLIRKGRVEWRAELRPEQQAKLQPGQGVELRDPLGNVVHGSVRQIAPTADLESRISLVYVDVEPSTVIKPGVLVTGDFLVDRRSATTIPRAALVMRDGFNYVMKVDGSDIVKPTKVTVGGRRGNDVELLGGLGPDDRIVASGGAFLDEGDKVRVVQQPGADQPLAATDRP</sequence>
<dbReference type="RefSeq" id="WP_157748439.1">
    <property type="nucleotide sequence ID" value="NZ_JBHSOG010000060.1"/>
</dbReference>
<name>A0ABW1AUD2_9RHOO</name>
<feature type="domain" description="Multidrug resistance protein MdtA-like C-terminal permuted SH3" evidence="7">
    <location>
        <begin position="305"/>
        <end position="363"/>
    </location>
</feature>
<dbReference type="EMBL" id="JBHSOG010000060">
    <property type="protein sequence ID" value="MFC5770768.1"/>
    <property type="molecule type" value="Genomic_DNA"/>
</dbReference>
<dbReference type="InterPro" id="IPR006143">
    <property type="entry name" value="RND_pump_MFP"/>
</dbReference>
<gene>
    <name evidence="8" type="ORF">ACFPTN_15420</name>
</gene>
<dbReference type="Gene3D" id="2.40.50.100">
    <property type="match status" value="1"/>
</dbReference>
<protein>
    <submittedName>
        <fullName evidence="8">Efflux RND transporter periplasmic adaptor subunit</fullName>
    </submittedName>
</protein>
<feature type="signal peptide" evidence="5">
    <location>
        <begin position="1"/>
        <end position="31"/>
    </location>
</feature>
<feature type="domain" description="Multidrug resistance protein MdtA-like barrel-sandwich hybrid" evidence="6">
    <location>
        <begin position="83"/>
        <end position="214"/>
    </location>
</feature>
<accession>A0ABW1AUD2</accession>
<organism evidence="8 9">
    <name type="scientific">Thauera sinica</name>
    <dbReference type="NCBI Taxonomy" id="2665146"/>
    <lineage>
        <taxon>Bacteria</taxon>
        <taxon>Pseudomonadati</taxon>
        <taxon>Pseudomonadota</taxon>
        <taxon>Betaproteobacteria</taxon>
        <taxon>Rhodocyclales</taxon>
        <taxon>Zoogloeaceae</taxon>
        <taxon>Thauera</taxon>
    </lineage>
</organism>
<dbReference type="PANTHER" id="PTHR30469:SF15">
    <property type="entry name" value="HLYD FAMILY OF SECRETION PROTEINS"/>
    <property type="match status" value="1"/>
</dbReference>
<dbReference type="InterPro" id="IPR058627">
    <property type="entry name" value="MdtA-like_C"/>
</dbReference>